<gene>
    <name evidence="1" type="ORF">RM573_13670</name>
</gene>
<sequence length="265" mass="29785">MKHFTDSHCHIDFSEFDENRQQLLSLCYAANIKKIIVPAVSPSTWQSLLNIAKNNQTPCQLLPCLGIHPWYLNGLTHDHLSQLDDAIASNRQQLIAIGETGLDGVIAKEQDNLTLQQSFFEFHIQMANKYSLPLIVHHRRTHQEILQQLKSTPVEKNGIIHAFSGSYQQGKAYIDLGFKLGIGGTITYPRAEKTIKAVKRFPVDALVLETDAPAMPLFGMQGQANSPLNLSIIFDKLAEIRQAPKQQLSEAIESNINRLFDDSRM</sequence>
<dbReference type="PANTHER" id="PTHR46124">
    <property type="entry name" value="D-AMINOACYL-TRNA DEACYLASE"/>
    <property type="match status" value="1"/>
</dbReference>
<dbReference type="SUPFAM" id="SSF51556">
    <property type="entry name" value="Metallo-dependent hydrolases"/>
    <property type="match status" value="1"/>
</dbReference>
<dbReference type="Proteomes" id="UP001266357">
    <property type="component" value="Unassembled WGS sequence"/>
</dbReference>
<dbReference type="PIRSF" id="PIRSF005902">
    <property type="entry name" value="DNase_TatD"/>
    <property type="match status" value="1"/>
</dbReference>
<comment type="caution">
    <text evidence="1">The sequence shown here is derived from an EMBL/GenBank/DDBJ whole genome shotgun (WGS) entry which is preliminary data.</text>
</comment>
<dbReference type="InterPro" id="IPR032466">
    <property type="entry name" value="Metal_Hydrolase"/>
</dbReference>
<proteinExistence type="predicted"/>
<dbReference type="Gene3D" id="3.20.20.140">
    <property type="entry name" value="Metal-dependent hydrolases"/>
    <property type="match status" value="1"/>
</dbReference>
<dbReference type="PANTHER" id="PTHR46124:SF3">
    <property type="entry name" value="HYDROLASE"/>
    <property type="match status" value="1"/>
</dbReference>
<evidence type="ECO:0000313" key="2">
    <source>
        <dbReference type="Proteomes" id="UP001266357"/>
    </source>
</evidence>
<dbReference type="RefSeq" id="WP_311583176.1">
    <property type="nucleotide sequence ID" value="NZ_JAVRIF010000008.1"/>
</dbReference>
<name>A0ABU3A3C4_9GAMM</name>
<protein>
    <submittedName>
        <fullName evidence="1">TatD family hydrolase</fullName>
        <ecNumber evidence="1">3.1.-.-</ecNumber>
    </submittedName>
</protein>
<keyword evidence="1" id="KW-0378">Hydrolase</keyword>
<evidence type="ECO:0000313" key="1">
    <source>
        <dbReference type="EMBL" id="MDT0604654.1"/>
    </source>
</evidence>
<dbReference type="EMBL" id="JAVRIF010000008">
    <property type="protein sequence ID" value="MDT0604654.1"/>
    <property type="molecule type" value="Genomic_DNA"/>
</dbReference>
<dbReference type="EC" id="3.1.-.-" evidence="1"/>
<reference evidence="1 2" key="1">
    <citation type="submission" date="2023-09" db="EMBL/GenBank/DDBJ databases">
        <authorList>
            <person name="Rey-Velasco X."/>
        </authorList>
    </citation>
    <scope>NUCLEOTIDE SEQUENCE [LARGE SCALE GENOMIC DNA]</scope>
    <source>
        <strain evidence="1 2">W431</strain>
    </source>
</reference>
<accession>A0ABU3A3C4</accession>
<dbReference type="Pfam" id="PF01026">
    <property type="entry name" value="TatD_DNase"/>
    <property type="match status" value="1"/>
</dbReference>
<organism evidence="1 2">
    <name type="scientific">Thalassotalea castellviae</name>
    <dbReference type="NCBI Taxonomy" id="3075612"/>
    <lineage>
        <taxon>Bacteria</taxon>
        <taxon>Pseudomonadati</taxon>
        <taxon>Pseudomonadota</taxon>
        <taxon>Gammaproteobacteria</taxon>
        <taxon>Alteromonadales</taxon>
        <taxon>Colwelliaceae</taxon>
        <taxon>Thalassotalea</taxon>
    </lineage>
</organism>
<dbReference type="GO" id="GO:0016787">
    <property type="term" value="F:hydrolase activity"/>
    <property type="evidence" value="ECO:0007669"/>
    <property type="project" value="UniProtKB-KW"/>
</dbReference>
<dbReference type="InterPro" id="IPR001130">
    <property type="entry name" value="TatD-like"/>
</dbReference>
<keyword evidence="2" id="KW-1185">Reference proteome</keyword>
<dbReference type="CDD" id="cd01310">
    <property type="entry name" value="TatD_DNAse"/>
    <property type="match status" value="1"/>
</dbReference>